<organism evidence="2 3">
    <name type="scientific">Oryza sativa subsp. japonica</name>
    <name type="common">Rice</name>
    <dbReference type="NCBI Taxonomy" id="39947"/>
    <lineage>
        <taxon>Eukaryota</taxon>
        <taxon>Viridiplantae</taxon>
        <taxon>Streptophyta</taxon>
        <taxon>Embryophyta</taxon>
        <taxon>Tracheophyta</taxon>
        <taxon>Spermatophyta</taxon>
        <taxon>Magnoliopsida</taxon>
        <taxon>Liliopsida</taxon>
        <taxon>Poales</taxon>
        <taxon>Poaceae</taxon>
        <taxon>BOP clade</taxon>
        <taxon>Oryzoideae</taxon>
        <taxon>Oryzeae</taxon>
        <taxon>Oryzinae</taxon>
        <taxon>Oryza</taxon>
        <taxon>Oryza sativa</taxon>
    </lineage>
</organism>
<feature type="compositionally biased region" description="Pro residues" evidence="1">
    <location>
        <begin position="33"/>
        <end position="54"/>
    </location>
</feature>
<keyword evidence="3" id="KW-1185">Reference proteome</keyword>
<dbReference type="AlphaFoldDB" id="A0A0N7KDA8"/>
<sequence>MAHTSVSVVSSPPWYTSTGMLLSALFLMPLPHATPPSAPPAPPAPPAAAAPRPPHGSAHRASELCPMANWRV</sequence>
<dbReference type="Proteomes" id="UP000059680">
    <property type="component" value="Chromosome 1"/>
</dbReference>
<accession>A0A0N7KDA8</accession>
<dbReference type="EMBL" id="AP014957">
    <property type="protein sequence ID" value="BAS73097.1"/>
    <property type="molecule type" value="Genomic_DNA"/>
</dbReference>
<feature type="region of interest" description="Disordered" evidence="1">
    <location>
        <begin position="33"/>
        <end position="72"/>
    </location>
</feature>
<name>A0A0N7KDA8_ORYSJ</name>
<evidence type="ECO:0000256" key="1">
    <source>
        <dbReference type="SAM" id="MobiDB-lite"/>
    </source>
</evidence>
<dbReference type="InParanoid" id="A0A0N7KDA8"/>
<reference evidence="3" key="1">
    <citation type="journal article" date="2005" name="Nature">
        <title>The map-based sequence of the rice genome.</title>
        <authorList>
            <consortium name="International rice genome sequencing project (IRGSP)"/>
            <person name="Matsumoto T."/>
            <person name="Wu J."/>
            <person name="Kanamori H."/>
            <person name="Katayose Y."/>
            <person name="Fujisawa M."/>
            <person name="Namiki N."/>
            <person name="Mizuno H."/>
            <person name="Yamamoto K."/>
            <person name="Antonio B.A."/>
            <person name="Baba T."/>
            <person name="Sakata K."/>
            <person name="Nagamura Y."/>
            <person name="Aoki H."/>
            <person name="Arikawa K."/>
            <person name="Arita K."/>
            <person name="Bito T."/>
            <person name="Chiden Y."/>
            <person name="Fujitsuka N."/>
            <person name="Fukunaka R."/>
            <person name="Hamada M."/>
            <person name="Harada C."/>
            <person name="Hayashi A."/>
            <person name="Hijishita S."/>
            <person name="Honda M."/>
            <person name="Hosokawa S."/>
            <person name="Ichikawa Y."/>
            <person name="Idonuma A."/>
            <person name="Iijima M."/>
            <person name="Ikeda M."/>
            <person name="Ikeno M."/>
            <person name="Ito K."/>
            <person name="Ito S."/>
            <person name="Ito T."/>
            <person name="Ito Y."/>
            <person name="Ito Y."/>
            <person name="Iwabuchi A."/>
            <person name="Kamiya K."/>
            <person name="Karasawa W."/>
            <person name="Kurita K."/>
            <person name="Katagiri S."/>
            <person name="Kikuta A."/>
            <person name="Kobayashi H."/>
            <person name="Kobayashi N."/>
            <person name="Machita K."/>
            <person name="Maehara T."/>
            <person name="Masukawa M."/>
            <person name="Mizubayashi T."/>
            <person name="Mukai Y."/>
            <person name="Nagasaki H."/>
            <person name="Nagata Y."/>
            <person name="Naito S."/>
            <person name="Nakashima M."/>
            <person name="Nakama Y."/>
            <person name="Nakamichi Y."/>
            <person name="Nakamura M."/>
            <person name="Meguro A."/>
            <person name="Negishi M."/>
            <person name="Ohta I."/>
            <person name="Ohta T."/>
            <person name="Okamoto M."/>
            <person name="Ono N."/>
            <person name="Saji S."/>
            <person name="Sakaguchi M."/>
            <person name="Sakai K."/>
            <person name="Shibata M."/>
            <person name="Shimokawa T."/>
            <person name="Song J."/>
            <person name="Takazaki Y."/>
            <person name="Terasawa K."/>
            <person name="Tsugane M."/>
            <person name="Tsuji K."/>
            <person name="Ueda S."/>
            <person name="Waki K."/>
            <person name="Yamagata H."/>
            <person name="Yamamoto M."/>
            <person name="Yamamoto S."/>
            <person name="Yamane H."/>
            <person name="Yoshiki S."/>
            <person name="Yoshihara R."/>
            <person name="Yukawa K."/>
            <person name="Zhong H."/>
            <person name="Yano M."/>
            <person name="Yuan Q."/>
            <person name="Ouyang S."/>
            <person name="Liu J."/>
            <person name="Jones K.M."/>
            <person name="Gansberger K."/>
            <person name="Moffat K."/>
            <person name="Hill J."/>
            <person name="Bera J."/>
            <person name="Fadrosh D."/>
            <person name="Jin S."/>
            <person name="Johri S."/>
            <person name="Kim M."/>
            <person name="Overton L."/>
            <person name="Reardon M."/>
            <person name="Tsitrin T."/>
            <person name="Vuong H."/>
            <person name="Weaver B."/>
            <person name="Ciecko A."/>
            <person name="Tallon L."/>
            <person name="Jackson J."/>
            <person name="Pai G."/>
            <person name="Aken S.V."/>
            <person name="Utterback T."/>
            <person name="Reidmuller S."/>
            <person name="Feldblyum T."/>
            <person name="Hsiao J."/>
            <person name="Zismann V."/>
            <person name="Iobst S."/>
            <person name="de Vazeille A.R."/>
            <person name="Buell C.R."/>
            <person name="Ying K."/>
            <person name="Li Y."/>
            <person name="Lu T."/>
            <person name="Huang Y."/>
            <person name="Zhao Q."/>
            <person name="Feng Q."/>
            <person name="Zhang L."/>
            <person name="Zhu J."/>
            <person name="Weng Q."/>
            <person name="Mu J."/>
            <person name="Lu Y."/>
            <person name="Fan D."/>
            <person name="Liu Y."/>
            <person name="Guan J."/>
            <person name="Zhang Y."/>
            <person name="Yu S."/>
            <person name="Liu X."/>
            <person name="Zhang Y."/>
            <person name="Hong G."/>
            <person name="Han B."/>
            <person name="Choisne N."/>
            <person name="Demange N."/>
            <person name="Orjeda G."/>
            <person name="Samain S."/>
            <person name="Cattolico L."/>
            <person name="Pelletier E."/>
            <person name="Couloux A."/>
            <person name="Segurens B."/>
            <person name="Wincker P."/>
            <person name="D'Hont A."/>
            <person name="Scarpelli C."/>
            <person name="Weissenbach J."/>
            <person name="Salanoubat M."/>
            <person name="Quetier F."/>
            <person name="Yu Y."/>
            <person name="Kim H.R."/>
            <person name="Rambo T."/>
            <person name="Currie J."/>
            <person name="Collura K."/>
            <person name="Luo M."/>
            <person name="Yang T."/>
            <person name="Ammiraju J.S.S."/>
            <person name="Engler F."/>
            <person name="Soderlund C."/>
            <person name="Wing R.A."/>
            <person name="Palmer L.E."/>
            <person name="de la Bastide M."/>
            <person name="Spiegel L."/>
            <person name="Nascimento L."/>
            <person name="Zutavern T."/>
            <person name="O'Shaughnessy A."/>
            <person name="Dike S."/>
            <person name="Dedhia N."/>
            <person name="Preston R."/>
            <person name="Balija V."/>
            <person name="McCombie W.R."/>
            <person name="Chow T."/>
            <person name="Chen H."/>
            <person name="Chung M."/>
            <person name="Chen C."/>
            <person name="Shaw J."/>
            <person name="Wu H."/>
            <person name="Hsiao K."/>
            <person name="Chao Y."/>
            <person name="Chu M."/>
            <person name="Cheng C."/>
            <person name="Hour A."/>
            <person name="Lee P."/>
            <person name="Lin S."/>
            <person name="Lin Y."/>
            <person name="Liou J."/>
            <person name="Liu S."/>
            <person name="Hsing Y."/>
            <person name="Raghuvanshi S."/>
            <person name="Mohanty A."/>
            <person name="Bharti A.K."/>
            <person name="Gaur A."/>
            <person name="Gupta V."/>
            <person name="Kumar D."/>
            <person name="Ravi V."/>
            <person name="Vij S."/>
            <person name="Kapur A."/>
            <person name="Khurana P."/>
            <person name="Khurana P."/>
            <person name="Khurana J.P."/>
            <person name="Tyagi A.K."/>
            <person name="Gaikwad K."/>
            <person name="Singh A."/>
            <person name="Dalal V."/>
            <person name="Srivastava S."/>
            <person name="Dixit A."/>
            <person name="Pal A.K."/>
            <person name="Ghazi I.A."/>
            <person name="Yadav M."/>
            <person name="Pandit A."/>
            <person name="Bhargava A."/>
            <person name="Sureshbabu K."/>
            <person name="Batra K."/>
            <person name="Sharma T.R."/>
            <person name="Mohapatra T."/>
            <person name="Singh N.K."/>
            <person name="Messing J."/>
            <person name="Nelson A.B."/>
            <person name="Fuks G."/>
            <person name="Kavchok S."/>
            <person name="Keizer G."/>
            <person name="Linton E."/>
            <person name="Llaca V."/>
            <person name="Song R."/>
            <person name="Tanyolac B."/>
            <person name="Young S."/>
            <person name="Ho-Il K."/>
            <person name="Hahn J.H."/>
            <person name="Sangsakoo G."/>
            <person name="Vanavichit A."/>
            <person name="de Mattos Luiz.A.T."/>
            <person name="Zimmer P.D."/>
            <person name="Malone G."/>
            <person name="Dellagostin O."/>
            <person name="de Oliveira A.C."/>
            <person name="Bevan M."/>
            <person name="Bancroft I."/>
            <person name="Minx P."/>
            <person name="Cordum H."/>
            <person name="Wilson R."/>
            <person name="Cheng Z."/>
            <person name="Jin W."/>
            <person name="Jiang J."/>
            <person name="Leong S.A."/>
            <person name="Iwama H."/>
            <person name="Gojobori T."/>
            <person name="Itoh T."/>
            <person name="Niimura Y."/>
            <person name="Fujii Y."/>
            <person name="Habara T."/>
            <person name="Sakai H."/>
            <person name="Sato Y."/>
            <person name="Wilson G."/>
            <person name="Kumar K."/>
            <person name="McCouch S."/>
            <person name="Juretic N."/>
            <person name="Hoen D."/>
            <person name="Wright S."/>
            <person name="Bruskiewich R."/>
            <person name="Bureau T."/>
            <person name="Miyao A."/>
            <person name="Hirochika H."/>
            <person name="Nishikawa T."/>
            <person name="Kadowaki K."/>
            <person name="Sugiura M."/>
            <person name="Burr B."/>
            <person name="Sasaki T."/>
        </authorList>
    </citation>
    <scope>NUCLEOTIDE SEQUENCE [LARGE SCALE GENOMIC DNA]</scope>
    <source>
        <strain evidence="3">cv. Nipponbare</strain>
    </source>
</reference>
<dbReference type="PaxDb" id="39947-A0A0N7KDA8"/>
<evidence type="ECO:0000313" key="3">
    <source>
        <dbReference type="Proteomes" id="UP000059680"/>
    </source>
</evidence>
<evidence type="ECO:0000313" key="2">
    <source>
        <dbReference type="EMBL" id="BAS73097.1"/>
    </source>
</evidence>
<protein>
    <submittedName>
        <fullName evidence="2">Os01g0608800 protein</fullName>
    </submittedName>
</protein>
<reference evidence="2 3" key="3">
    <citation type="journal article" date="2013" name="Rice">
        <title>Improvement of the Oryza sativa Nipponbare reference genome using next generation sequence and optical map data.</title>
        <authorList>
            <person name="Kawahara Y."/>
            <person name="de la Bastide M."/>
            <person name="Hamilton J.P."/>
            <person name="Kanamori H."/>
            <person name="McCombie W.R."/>
            <person name="Ouyang S."/>
            <person name="Schwartz D.C."/>
            <person name="Tanaka T."/>
            <person name="Wu J."/>
            <person name="Zhou S."/>
            <person name="Childs K.L."/>
            <person name="Davidson R.M."/>
            <person name="Lin H."/>
            <person name="Quesada-Ocampo L."/>
            <person name="Vaillancourt B."/>
            <person name="Sakai H."/>
            <person name="Lee S.S."/>
            <person name="Kim J."/>
            <person name="Numa H."/>
            <person name="Itoh T."/>
            <person name="Buell C.R."/>
            <person name="Matsumoto T."/>
        </authorList>
    </citation>
    <scope>NUCLEOTIDE SEQUENCE [LARGE SCALE GENOMIC DNA]</scope>
    <source>
        <strain evidence="3">cv. Nipponbare</strain>
    </source>
</reference>
<reference evidence="2 3" key="2">
    <citation type="journal article" date="2013" name="Plant Cell Physiol.">
        <title>Rice Annotation Project Database (RAP-DB): an integrative and interactive database for rice genomics.</title>
        <authorList>
            <person name="Sakai H."/>
            <person name="Lee S.S."/>
            <person name="Tanaka T."/>
            <person name="Numa H."/>
            <person name="Kim J."/>
            <person name="Kawahara Y."/>
            <person name="Wakimoto H."/>
            <person name="Yang C.C."/>
            <person name="Iwamoto M."/>
            <person name="Abe T."/>
            <person name="Yamada Y."/>
            <person name="Muto A."/>
            <person name="Inokuchi H."/>
            <person name="Ikemura T."/>
            <person name="Matsumoto T."/>
            <person name="Sasaki T."/>
            <person name="Itoh T."/>
        </authorList>
    </citation>
    <scope>NUCLEOTIDE SEQUENCE [LARGE SCALE GENOMIC DNA]</scope>
    <source>
        <strain evidence="3">cv. Nipponbare</strain>
    </source>
</reference>
<proteinExistence type="predicted"/>
<gene>
    <name evidence="2" type="ordered locus">Os01g0608800</name>
    <name evidence="2" type="ORF">OSNPB_010608800</name>
</gene>